<sequence>MALAALIAAVREADDGSGLVGTLAVAGRTLLERQARLAALAGCEHVVLLVERLPAGLTGAIDRLRRDGITIDVARSAGDAADRFHPDERVLVFADGAVAGSGAIARLVGGTAPALLTISEGGPPGPFERIDAATRWGGLALVSGDMLRKTVAMLGDWDLHSTLLRRAVGGSARRVDIADGAGLADAFPAMLVRSRAGARAATEASFSVDRAGEGWPARLLYGAIARLVAGVILDRPIESRWLRWAGIAAALLAVPALFKGWLLAGLVLIILGALLDSTGRLLAGLRLSPAAPDDRLALARAAAMGIGLLGFAWHRMEGSATPLVLGAGTVAIMIAMARERWALRRLGGLSAPLWVADVDALALLFVPFALVTQTMAGLTALGLYAAASFAIVQHRLVAFAGSRLNRNA</sequence>
<evidence type="ECO:0000313" key="3">
    <source>
        <dbReference type="Proteomes" id="UP001210865"/>
    </source>
</evidence>
<keyword evidence="3" id="KW-1185">Reference proteome</keyword>
<dbReference type="EMBL" id="CP115174">
    <property type="protein sequence ID" value="WBO23658.1"/>
    <property type="molecule type" value="Genomic_DNA"/>
</dbReference>
<keyword evidence="1" id="KW-0472">Membrane</keyword>
<gene>
    <name evidence="2" type="ORF">PBT88_05925</name>
</gene>
<keyword evidence="1" id="KW-1133">Transmembrane helix</keyword>
<feature type="transmembrane region" description="Helical" evidence="1">
    <location>
        <begin position="297"/>
        <end position="314"/>
    </location>
</feature>
<dbReference type="Proteomes" id="UP001210865">
    <property type="component" value="Chromosome"/>
</dbReference>
<proteinExistence type="predicted"/>
<keyword evidence="1" id="KW-0812">Transmembrane</keyword>
<evidence type="ECO:0000313" key="2">
    <source>
        <dbReference type="EMBL" id="WBO23658.1"/>
    </source>
</evidence>
<dbReference type="RefSeq" id="WP_270078289.1">
    <property type="nucleotide sequence ID" value="NZ_CP115174.1"/>
</dbReference>
<protein>
    <submittedName>
        <fullName evidence="2">Uncharacterized protein</fullName>
    </submittedName>
</protein>
<evidence type="ECO:0000256" key="1">
    <source>
        <dbReference type="SAM" id="Phobius"/>
    </source>
</evidence>
<name>A0ABY7NQJ4_9SPHN</name>
<feature type="transmembrane region" description="Helical" evidence="1">
    <location>
        <begin position="264"/>
        <end position="285"/>
    </location>
</feature>
<feature type="transmembrane region" description="Helical" evidence="1">
    <location>
        <begin position="349"/>
        <end position="370"/>
    </location>
</feature>
<feature type="transmembrane region" description="Helical" evidence="1">
    <location>
        <begin position="320"/>
        <end position="337"/>
    </location>
</feature>
<accession>A0ABY7NQJ4</accession>
<feature type="transmembrane region" description="Helical" evidence="1">
    <location>
        <begin position="376"/>
        <end position="397"/>
    </location>
</feature>
<organism evidence="2 3">
    <name type="scientific">Sphingomonas abietis</name>
    <dbReference type="NCBI Taxonomy" id="3012344"/>
    <lineage>
        <taxon>Bacteria</taxon>
        <taxon>Pseudomonadati</taxon>
        <taxon>Pseudomonadota</taxon>
        <taxon>Alphaproteobacteria</taxon>
        <taxon>Sphingomonadales</taxon>
        <taxon>Sphingomonadaceae</taxon>
        <taxon>Sphingomonas</taxon>
    </lineage>
</organism>
<reference evidence="2 3" key="1">
    <citation type="submission" date="2022-12" db="EMBL/GenBank/DDBJ databases">
        <title>Sphingomonas abieness sp. nov., an endophytic bacterium isolated from Abies koreana.</title>
        <authorList>
            <person name="Jiang L."/>
            <person name="Lee J."/>
        </authorList>
    </citation>
    <scope>NUCLEOTIDE SEQUENCE [LARGE SCALE GENOMIC DNA]</scope>
    <source>
        <strain evidence="3">PAMB 00755</strain>
    </source>
</reference>